<dbReference type="InterPro" id="IPR009080">
    <property type="entry name" value="tRNAsynth_Ia_anticodon-bd"/>
</dbReference>
<feature type="domain" description="Arginyl tRNA synthetase N-terminal" evidence="7">
    <location>
        <begin position="4"/>
        <end position="94"/>
    </location>
</feature>
<dbReference type="SUPFAM" id="SSF55190">
    <property type="entry name" value="Arginyl-tRNA synthetase (ArgRS), N-terminal 'additional' domain"/>
    <property type="match status" value="1"/>
</dbReference>
<evidence type="ECO:0000259" key="7">
    <source>
        <dbReference type="SMART" id="SM01016"/>
    </source>
</evidence>
<dbReference type="InterPro" id="IPR036695">
    <property type="entry name" value="Arg-tRNA-synth_N_sf"/>
</dbReference>
<name>A0AAU2JW97_9ACTN</name>
<accession>A0AAU2JW97</accession>
<evidence type="ECO:0000256" key="5">
    <source>
        <dbReference type="ARBA" id="ARBA00049339"/>
    </source>
</evidence>
<evidence type="ECO:0000259" key="6">
    <source>
        <dbReference type="SMART" id="SM00836"/>
    </source>
</evidence>
<dbReference type="EMBL" id="CP108264">
    <property type="protein sequence ID" value="WTU76076.1"/>
    <property type="molecule type" value="Genomic_DNA"/>
</dbReference>
<dbReference type="PANTHER" id="PTHR11956:SF5">
    <property type="entry name" value="ARGININE--TRNA LIGASE, CYTOPLASMIC"/>
    <property type="match status" value="1"/>
</dbReference>
<dbReference type="SMART" id="SM01016">
    <property type="entry name" value="Arg_tRNA_synt_N"/>
    <property type="match status" value="1"/>
</dbReference>
<keyword evidence="3" id="KW-0547">Nucleotide-binding</keyword>
<dbReference type="AlphaFoldDB" id="A0AAU2JW97"/>
<dbReference type="GO" id="GO:0006420">
    <property type="term" value="P:arginyl-tRNA aminoacylation"/>
    <property type="evidence" value="ECO:0007669"/>
    <property type="project" value="InterPro"/>
</dbReference>
<evidence type="ECO:0000313" key="8">
    <source>
        <dbReference type="EMBL" id="WTU76076.1"/>
    </source>
</evidence>
<proteinExistence type="predicted"/>
<dbReference type="GO" id="GO:0004814">
    <property type="term" value="F:arginine-tRNA ligase activity"/>
    <property type="evidence" value="ECO:0007669"/>
    <property type="project" value="UniProtKB-EC"/>
</dbReference>
<dbReference type="PANTHER" id="PTHR11956">
    <property type="entry name" value="ARGINYL-TRNA SYNTHETASE"/>
    <property type="match status" value="1"/>
</dbReference>
<dbReference type="InterPro" id="IPR008909">
    <property type="entry name" value="DALR_anticod-bd"/>
</dbReference>
<dbReference type="Pfam" id="PF05746">
    <property type="entry name" value="DALR_1"/>
    <property type="match status" value="1"/>
</dbReference>
<comment type="catalytic activity">
    <reaction evidence="5">
        <text>tRNA(Arg) + L-arginine + ATP = L-arginyl-tRNA(Arg) + AMP + diphosphate</text>
        <dbReference type="Rhea" id="RHEA:20301"/>
        <dbReference type="Rhea" id="RHEA-COMP:9658"/>
        <dbReference type="Rhea" id="RHEA-COMP:9673"/>
        <dbReference type="ChEBI" id="CHEBI:30616"/>
        <dbReference type="ChEBI" id="CHEBI:32682"/>
        <dbReference type="ChEBI" id="CHEBI:33019"/>
        <dbReference type="ChEBI" id="CHEBI:78442"/>
        <dbReference type="ChEBI" id="CHEBI:78513"/>
        <dbReference type="ChEBI" id="CHEBI:456215"/>
        <dbReference type="EC" id="6.1.1.19"/>
    </reaction>
</comment>
<keyword evidence="4" id="KW-0067">ATP-binding</keyword>
<dbReference type="EC" id="6.1.1.19" evidence="1"/>
<dbReference type="InterPro" id="IPR005148">
    <property type="entry name" value="Arg-tRNA-synth_N"/>
</dbReference>
<protein>
    <recommendedName>
        <fullName evidence="1">arginine--tRNA ligase</fullName>
        <ecNumber evidence="1">6.1.1.19</ecNumber>
    </recommendedName>
</protein>
<dbReference type="GO" id="GO:0005737">
    <property type="term" value="C:cytoplasm"/>
    <property type="evidence" value="ECO:0007669"/>
    <property type="project" value="InterPro"/>
</dbReference>
<evidence type="ECO:0000256" key="4">
    <source>
        <dbReference type="ARBA" id="ARBA00022840"/>
    </source>
</evidence>
<reference evidence="8" key="1">
    <citation type="submission" date="2022-10" db="EMBL/GenBank/DDBJ databases">
        <title>The complete genomes of actinobacterial strains from the NBC collection.</title>
        <authorList>
            <person name="Joergensen T.S."/>
            <person name="Alvarez Arevalo M."/>
            <person name="Sterndorff E.B."/>
            <person name="Faurdal D."/>
            <person name="Vuksanovic O."/>
            <person name="Mourched A.-S."/>
            <person name="Charusanti P."/>
            <person name="Shaw S."/>
            <person name="Blin K."/>
            <person name="Weber T."/>
        </authorList>
    </citation>
    <scope>NUCLEOTIDE SEQUENCE</scope>
    <source>
        <strain evidence="8">NBC_00049</strain>
    </source>
</reference>
<dbReference type="InterPro" id="IPR001278">
    <property type="entry name" value="Arg-tRNA-ligase"/>
</dbReference>
<dbReference type="Pfam" id="PF03485">
    <property type="entry name" value="Arg_tRNA_synt_N"/>
    <property type="match status" value="1"/>
</dbReference>
<dbReference type="Gene3D" id="1.10.730.10">
    <property type="entry name" value="Isoleucyl-tRNA Synthetase, Domain 1"/>
    <property type="match status" value="1"/>
</dbReference>
<keyword evidence="2" id="KW-0436">Ligase</keyword>
<dbReference type="GO" id="GO:0005524">
    <property type="term" value="F:ATP binding"/>
    <property type="evidence" value="ECO:0007669"/>
    <property type="project" value="UniProtKB-KW"/>
</dbReference>
<evidence type="ECO:0000256" key="3">
    <source>
        <dbReference type="ARBA" id="ARBA00022741"/>
    </source>
</evidence>
<dbReference type="SUPFAM" id="SSF47323">
    <property type="entry name" value="Anticodon-binding domain of a subclass of class I aminoacyl-tRNA synthetases"/>
    <property type="match status" value="1"/>
</dbReference>
<dbReference type="SMART" id="SM00836">
    <property type="entry name" value="DALR_1"/>
    <property type="match status" value="1"/>
</dbReference>
<evidence type="ECO:0000256" key="2">
    <source>
        <dbReference type="ARBA" id="ARBA00022598"/>
    </source>
</evidence>
<organism evidence="8">
    <name type="scientific">Streptomyces sp. NBC_00049</name>
    <dbReference type="NCBI Taxonomy" id="2903617"/>
    <lineage>
        <taxon>Bacteria</taxon>
        <taxon>Bacillati</taxon>
        <taxon>Actinomycetota</taxon>
        <taxon>Actinomycetes</taxon>
        <taxon>Kitasatosporales</taxon>
        <taxon>Streptomycetaceae</taxon>
        <taxon>Streptomyces</taxon>
    </lineage>
</organism>
<dbReference type="Gene3D" id="3.30.1360.70">
    <property type="entry name" value="Arginyl tRNA synthetase N-terminal domain"/>
    <property type="match status" value="1"/>
</dbReference>
<sequence>MTPADLSRCVVRAVRRAVEDGELAAGSGVPERVVVERTRPGGVGEYATPVALHLAKAAGARPLDVARVLAGRLEQVAGIGRVEITGPGFLNFVMEPLSAADLVRDVRARGPRYGFAPDGELRARVVHEAVRLIELSQGLRHEPPAKIAPVARRDGDVVARYGADAARWAVLAVPARETPGFSPALLVQGEANEFFRVRYAHSRARALSANAARLGFRAEAEAEASDVDVDVDAPPLLRAVADYPLVLEAAAHHRAPERLARHLVELADALLDFQHRVLPMGDEKPSAAHRARLALAEAAGTVLAGGLALLGIDAPTRL</sequence>
<feature type="domain" description="DALR anticodon binding" evidence="6">
    <location>
        <begin position="197"/>
        <end position="318"/>
    </location>
</feature>
<gene>
    <name evidence="8" type="ORF">OG327_23630</name>
</gene>
<evidence type="ECO:0000256" key="1">
    <source>
        <dbReference type="ARBA" id="ARBA00012837"/>
    </source>
</evidence>
<dbReference type="NCBIfam" id="NF045898">
    <property type="entry name" value="ArgS_rel_codon"/>
    <property type="match status" value="1"/>
</dbReference>